<feature type="non-terminal residue" evidence="1">
    <location>
        <position position="1"/>
    </location>
</feature>
<reference evidence="1" key="1">
    <citation type="submission" date="2018-05" db="EMBL/GenBank/DDBJ databases">
        <title>Draft genome of Mucuna pruriens seed.</title>
        <authorList>
            <person name="Nnadi N.E."/>
            <person name="Vos R."/>
            <person name="Hasami M.H."/>
            <person name="Devisetty U.K."/>
            <person name="Aguiy J.C."/>
        </authorList>
    </citation>
    <scope>NUCLEOTIDE SEQUENCE [LARGE SCALE GENOMIC DNA]</scope>
    <source>
        <strain evidence="1">JCA_2017</strain>
    </source>
</reference>
<dbReference type="InterPro" id="IPR036397">
    <property type="entry name" value="RNaseH_sf"/>
</dbReference>
<evidence type="ECO:0008006" key="3">
    <source>
        <dbReference type="Google" id="ProtNLM"/>
    </source>
</evidence>
<keyword evidence="2" id="KW-1185">Reference proteome</keyword>
<dbReference type="Gene3D" id="3.30.420.10">
    <property type="entry name" value="Ribonuclease H-like superfamily/Ribonuclease H"/>
    <property type="match status" value="1"/>
</dbReference>
<dbReference type="EMBL" id="QJKJ01015953">
    <property type="protein sequence ID" value="RDX61732.1"/>
    <property type="molecule type" value="Genomic_DNA"/>
</dbReference>
<sequence length="102" mass="11842">MLSRLKNAELEKCSHCMHPPLRKSELLELVHFDVCGPLKIYTLKTNDQVLEKFKQLQVLVERQSCKKVKCIHSDNSGEYCGPFDVYCKQQDIKHEKTPPKTP</sequence>
<dbReference type="PANTHER" id="PTHR42648">
    <property type="entry name" value="TRANSPOSASE, PUTATIVE-RELATED"/>
    <property type="match status" value="1"/>
</dbReference>
<dbReference type="AlphaFoldDB" id="A0A371E6R1"/>
<evidence type="ECO:0000313" key="2">
    <source>
        <dbReference type="Proteomes" id="UP000257109"/>
    </source>
</evidence>
<proteinExistence type="predicted"/>
<dbReference type="SUPFAM" id="SSF53098">
    <property type="entry name" value="Ribonuclease H-like"/>
    <property type="match status" value="1"/>
</dbReference>
<accession>A0A371E6R1</accession>
<dbReference type="InterPro" id="IPR012337">
    <property type="entry name" value="RNaseH-like_sf"/>
</dbReference>
<protein>
    <recommendedName>
        <fullName evidence="3">Integrase catalytic domain-containing protein</fullName>
    </recommendedName>
</protein>
<dbReference type="OrthoDB" id="1751483at2759"/>
<gene>
    <name evidence="1" type="ORF">CR513_60011</name>
</gene>
<evidence type="ECO:0000313" key="1">
    <source>
        <dbReference type="EMBL" id="RDX61732.1"/>
    </source>
</evidence>
<dbReference type="InterPro" id="IPR039537">
    <property type="entry name" value="Retrotran_Ty1/copia-like"/>
</dbReference>
<name>A0A371E6R1_MUCPR</name>
<dbReference type="GO" id="GO:0003676">
    <property type="term" value="F:nucleic acid binding"/>
    <property type="evidence" value="ECO:0007669"/>
    <property type="project" value="InterPro"/>
</dbReference>
<organism evidence="1 2">
    <name type="scientific">Mucuna pruriens</name>
    <name type="common">Velvet bean</name>
    <name type="synonym">Dolichos pruriens</name>
    <dbReference type="NCBI Taxonomy" id="157652"/>
    <lineage>
        <taxon>Eukaryota</taxon>
        <taxon>Viridiplantae</taxon>
        <taxon>Streptophyta</taxon>
        <taxon>Embryophyta</taxon>
        <taxon>Tracheophyta</taxon>
        <taxon>Spermatophyta</taxon>
        <taxon>Magnoliopsida</taxon>
        <taxon>eudicotyledons</taxon>
        <taxon>Gunneridae</taxon>
        <taxon>Pentapetalae</taxon>
        <taxon>rosids</taxon>
        <taxon>fabids</taxon>
        <taxon>Fabales</taxon>
        <taxon>Fabaceae</taxon>
        <taxon>Papilionoideae</taxon>
        <taxon>50 kb inversion clade</taxon>
        <taxon>NPAAA clade</taxon>
        <taxon>indigoferoid/millettioid clade</taxon>
        <taxon>Phaseoleae</taxon>
        <taxon>Mucuna</taxon>
    </lineage>
</organism>
<comment type="caution">
    <text evidence="1">The sequence shown here is derived from an EMBL/GenBank/DDBJ whole genome shotgun (WGS) entry which is preliminary data.</text>
</comment>
<dbReference type="Proteomes" id="UP000257109">
    <property type="component" value="Unassembled WGS sequence"/>
</dbReference>
<dbReference type="PANTHER" id="PTHR42648:SF28">
    <property type="entry name" value="TRANSPOSON-ENCODED PROTEIN WITH RIBONUCLEASE H-LIKE AND RETROVIRUS ZINC FINGER-LIKE DOMAINS"/>
    <property type="match status" value="1"/>
</dbReference>